<evidence type="ECO:0000256" key="5">
    <source>
        <dbReference type="ARBA" id="ARBA00022824"/>
    </source>
</evidence>
<evidence type="ECO:0000256" key="11">
    <source>
        <dbReference type="SAM" id="Phobius"/>
    </source>
</evidence>
<reference evidence="12" key="2">
    <citation type="submission" date="2022-10" db="EMBL/GenBank/DDBJ databases">
        <authorList>
            <consortium name="ENA_rothamsted_submissions"/>
            <consortium name="culmorum"/>
            <person name="King R."/>
        </authorList>
    </citation>
    <scope>NUCLEOTIDE SEQUENCE</scope>
</reference>
<dbReference type="EMBL" id="OU896721">
    <property type="protein sequence ID" value="CAG9817443.1"/>
    <property type="molecule type" value="Genomic_DNA"/>
</dbReference>
<keyword evidence="3 9" id="KW-0808">Transferase</keyword>
<dbReference type="InterPro" id="IPR004299">
    <property type="entry name" value="MBOAT_fam"/>
</dbReference>
<evidence type="ECO:0000256" key="1">
    <source>
        <dbReference type="ARBA" id="ARBA00004477"/>
    </source>
</evidence>
<feature type="transmembrane region" description="Helical" evidence="11">
    <location>
        <begin position="415"/>
        <end position="433"/>
    </location>
</feature>
<dbReference type="Proteomes" id="UP001153737">
    <property type="component" value="Chromosome 15"/>
</dbReference>
<keyword evidence="5 9" id="KW-0256">Endoplasmic reticulum</keyword>
<keyword evidence="8 9" id="KW-0012">Acyltransferase</keyword>
<evidence type="ECO:0000256" key="9">
    <source>
        <dbReference type="PIRNR" id="PIRNR000439"/>
    </source>
</evidence>
<organism evidence="12 13">
    <name type="scientific">Phaedon cochleariae</name>
    <name type="common">Mustard beetle</name>
    <dbReference type="NCBI Taxonomy" id="80249"/>
    <lineage>
        <taxon>Eukaryota</taxon>
        <taxon>Metazoa</taxon>
        <taxon>Ecdysozoa</taxon>
        <taxon>Arthropoda</taxon>
        <taxon>Hexapoda</taxon>
        <taxon>Insecta</taxon>
        <taxon>Pterygota</taxon>
        <taxon>Neoptera</taxon>
        <taxon>Endopterygota</taxon>
        <taxon>Coleoptera</taxon>
        <taxon>Polyphaga</taxon>
        <taxon>Cucujiformia</taxon>
        <taxon>Chrysomeloidea</taxon>
        <taxon>Chrysomelidae</taxon>
        <taxon>Chrysomelinae</taxon>
        <taxon>Chrysomelini</taxon>
        <taxon>Phaedon</taxon>
    </lineage>
</organism>
<dbReference type="GO" id="GO:0008203">
    <property type="term" value="P:cholesterol metabolic process"/>
    <property type="evidence" value="ECO:0007669"/>
    <property type="project" value="TreeGrafter"/>
</dbReference>
<feature type="transmembrane region" description="Helical" evidence="11">
    <location>
        <begin position="58"/>
        <end position="77"/>
    </location>
</feature>
<feature type="transmembrane region" description="Helical" evidence="11">
    <location>
        <begin position="97"/>
        <end position="120"/>
    </location>
</feature>
<keyword evidence="13" id="KW-1185">Reference proteome</keyword>
<dbReference type="InterPro" id="IPR014371">
    <property type="entry name" value="Oat_ACAT_DAG_ARE"/>
</dbReference>
<feature type="transmembrane region" description="Helical" evidence="11">
    <location>
        <begin position="378"/>
        <end position="403"/>
    </location>
</feature>
<dbReference type="OrthoDB" id="10039049at2759"/>
<name>A0A9N9SHL6_PHACE</name>
<dbReference type="GO" id="GO:0008374">
    <property type="term" value="F:O-acyltransferase activity"/>
    <property type="evidence" value="ECO:0007669"/>
    <property type="project" value="InterPro"/>
</dbReference>
<feature type="transmembrane region" description="Helical" evidence="11">
    <location>
        <begin position="278"/>
        <end position="301"/>
    </location>
</feature>
<evidence type="ECO:0000256" key="6">
    <source>
        <dbReference type="ARBA" id="ARBA00022989"/>
    </source>
</evidence>
<evidence type="ECO:0000256" key="8">
    <source>
        <dbReference type="ARBA" id="ARBA00023315"/>
    </source>
</evidence>
<feature type="transmembrane region" description="Helical" evidence="11">
    <location>
        <begin position="132"/>
        <end position="150"/>
    </location>
</feature>
<feature type="transmembrane region" description="Helical" evidence="11">
    <location>
        <begin position="239"/>
        <end position="258"/>
    </location>
</feature>
<accession>A0A9N9SHL6</accession>
<evidence type="ECO:0000256" key="4">
    <source>
        <dbReference type="ARBA" id="ARBA00022692"/>
    </source>
</evidence>
<comment type="subcellular location">
    <subcellularLocation>
        <location evidence="1 9">Endoplasmic reticulum membrane</location>
        <topology evidence="1 9">Multi-pass membrane protein</topology>
    </subcellularLocation>
</comment>
<reference evidence="12" key="1">
    <citation type="submission" date="2022-01" db="EMBL/GenBank/DDBJ databases">
        <authorList>
            <person name="King R."/>
        </authorList>
    </citation>
    <scope>NUCLEOTIDE SEQUENCE</scope>
</reference>
<comment type="similarity">
    <text evidence="2 9">Belongs to the membrane-bound acyltransferase family. Sterol o-acyltransferase subfamily.</text>
</comment>
<evidence type="ECO:0000256" key="7">
    <source>
        <dbReference type="ARBA" id="ARBA00023136"/>
    </source>
</evidence>
<evidence type="ECO:0000313" key="13">
    <source>
        <dbReference type="Proteomes" id="UP001153737"/>
    </source>
</evidence>
<proteinExistence type="inferred from homology"/>
<keyword evidence="4 11" id="KW-0812">Transmembrane</keyword>
<dbReference type="GO" id="GO:0005789">
    <property type="term" value="C:endoplasmic reticulum membrane"/>
    <property type="evidence" value="ECO:0007669"/>
    <property type="project" value="UniProtKB-SubCell"/>
</dbReference>
<dbReference type="PIRSF" id="PIRSF000439">
    <property type="entry name" value="Oat_ACAT_DAG_ARE"/>
    <property type="match status" value="1"/>
</dbReference>
<gene>
    <name evidence="12" type="ORF">PHAECO_LOCUS4990</name>
</gene>
<evidence type="ECO:0000313" key="12">
    <source>
        <dbReference type="EMBL" id="CAG9817443.1"/>
    </source>
</evidence>
<protein>
    <recommendedName>
        <fullName evidence="9">O-acyltransferase</fullName>
    </recommendedName>
</protein>
<keyword evidence="7 9" id="KW-0472">Membrane</keyword>
<sequence>MSISNKNENINGKEREYSPIETMGLKCRQLKEKQFELRNSLLTDLFEKIPHIETIHHIFVATLICLFVNTVVHDYFIHNEINLGMHLIYTGFRNIHIVIFVWLAFLSLTCFCYYAFNMWAKVRVNFPPKSSTYRMWDALWLLSVLGYYGFSFRLASFIVTAFKLPPASAAIVLLEQVRMLMKLHAFIRINAEQVVKFKAHSDMDMPELKFSKFVYFLFAPTLIYRNEYPRTKEIRWKFVIYRALEIAAVILYHSFIFHKFFIPPFKDFGLRKFTWNEIIVAVFENSIPGLLLKISGFYLILHSVQNLFAELLCFGDRLFYKDWWTSTSFSDYFRTWNLLVQDWLYTFVYKDIFELSNGNKILAKVAVFTLSALVHEWVLIYMFGFFFPALFFSFLFGASVLSFVKVPKTTVLNVLFWYLLSFGSGLLVSMYSLEYFARNNIKENTGIGSLGDYFLPKLLTCDCIV</sequence>
<dbReference type="AlphaFoldDB" id="A0A9N9SHL6"/>
<evidence type="ECO:0000256" key="3">
    <source>
        <dbReference type="ARBA" id="ARBA00022679"/>
    </source>
</evidence>
<dbReference type="PANTHER" id="PTHR10408:SF8">
    <property type="entry name" value="O-ACYLTRANSFERASE"/>
    <property type="match status" value="1"/>
</dbReference>
<evidence type="ECO:0000256" key="2">
    <source>
        <dbReference type="ARBA" id="ARBA00009010"/>
    </source>
</evidence>
<feature type="active site" evidence="10">
    <location>
        <position position="375"/>
    </location>
</feature>
<evidence type="ECO:0000256" key="10">
    <source>
        <dbReference type="PIRSR" id="PIRSR000439-1"/>
    </source>
</evidence>
<dbReference type="PANTHER" id="PTHR10408">
    <property type="entry name" value="STEROL O-ACYLTRANSFERASE"/>
    <property type="match status" value="1"/>
</dbReference>
<keyword evidence="6 11" id="KW-1133">Transmembrane helix</keyword>
<dbReference type="Pfam" id="PF03062">
    <property type="entry name" value="MBOAT"/>
    <property type="match status" value="1"/>
</dbReference>